<organism evidence="1 2">
    <name type="scientific">Streptomyces lomondensis</name>
    <dbReference type="NCBI Taxonomy" id="68229"/>
    <lineage>
        <taxon>Bacteria</taxon>
        <taxon>Bacillati</taxon>
        <taxon>Actinomycetota</taxon>
        <taxon>Actinomycetes</taxon>
        <taxon>Kitasatosporales</taxon>
        <taxon>Streptomycetaceae</taxon>
        <taxon>Streptomyces</taxon>
    </lineage>
</organism>
<evidence type="ECO:0000313" key="2">
    <source>
        <dbReference type="Proteomes" id="UP000617743"/>
    </source>
</evidence>
<gene>
    <name evidence="1" type="ORF">GCM10010383_21010</name>
</gene>
<proteinExistence type="predicted"/>
<keyword evidence="2" id="KW-1185">Reference proteome</keyword>
<evidence type="ECO:0000313" key="1">
    <source>
        <dbReference type="EMBL" id="GGW91130.1"/>
    </source>
</evidence>
<reference evidence="2" key="1">
    <citation type="journal article" date="2019" name="Int. J. Syst. Evol. Microbiol.">
        <title>The Global Catalogue of Microorganisms (GCM) 10K type strain sequencing project: providing services to taxonomists for standard genome sequencing and annotation.</title>
        <authorList>
            <consortium name="The Broad Institute Genomics Platform"/>
            <consortium name="The Broad Institute Genome Sequencing Center for Infectious Disease"/>
            <person name="Wu L."/>
            <person name="Ma J."/>
        </authorList>
    </citation>
    <scope>NUCLEOTIDE SEQUENCE [LARGE SCALE GENOMIC DNA]</scope>
    <source>
        <strain evidence="2">JCM 4866</strain>
    </source>
</reference>
<dbReference type="EMBL" id="BMWC01000002">
    <property type="protein sequence ID" value="GGW91130.1"/>
    <property type="molecule type" value="Genomic_DNA"/>
</dbReference>
<accession>A0ABQ2X167</accession>
<name>A0ABQ2X167_9ACTN</name>
<sequence>MRRMRQRAALNLALAGAEIEQRRGQWSAGGVGSEVQVSSVLWTDDRAGLAVRFGSAGWAVQLTAEVHRSGWAQLHFVSQGKVVQESRRVGSVEAFVALLDDAVARAARISLQPAQLLATTCTTGWLDWIHGELWLLPGHLVRIRGGLLATMVTGFSGPDLAAPDTHRALAYDPDAIRSAHRTNKVLPLAEIAHARLHGGLTTSGMTLTMADGTRHKLLWMSTEPARRVLRDRLPPLLGPRLTH</sequence>
<protein>
    <submittedName>
        <fullName evidence="1">Uncharacterized protein</fullName>
    </submittedName>
</protein>
<comment type="caution">
    <text evidence="1">The sequence shown here is derived from an EMBL/GenBank/DDBJ whole genome shotgun (WGS) entry which is preliminary data.</text>
</comment>
<dbReference type="Proteomes" id="UP000617743">
    <property type="component" value="Unassembled WGS sequence"/>
</dbReference>
<dbReference type="RefSeq" id="WP_234560152.1">
    <property type="nucleotide sequence ID" value="NZ_JAKCWF010000018.1"/>
</dbReference>